<evidence type="ECO:0000313" key="1">
    <source>
        <dbReference type="EMBL" id="CAB4142380.1"/>
    </source>
</evidence>
<gene>
    <name evidence="1" type="ORF">UFOVP452_8</name>
</gene>
<organism evidence="1">
    <name type="scientific">uncultured Caudovirales phage</name>
    <dbReference type="NCBI Taxonomy" id="2100421"/>
    <lineage>
        <taxon>Viruses</taxon>
        <taxon>Duplodnaviria</taxon>
        <taxon>Heunggongvirae</taxon>
        <taxon>Uroviricota</taxon>
        <taxon>Caudoviricetes</taxon>
        <taxon>Peduoviridae</taxon>
        <taxon>Maltschvirus</taxon>
        <taxon>Maltschvirus maltsch</taxon>
    </lineage>
</organism>
<protein>
    <submittedName>
        <fullName evidence="1">Uncharacterized protein</fullName>
    </submittedName>
</protein>
<name>A0A6J5MB80_9CAUD</name>
<dbReference type="EMBL" id="LR796413">
    <property type="protein sequence ID" value="CAB4142380.1"/>
    <property type="molecule type" value="Genomic_DNA"/>
</dbReference>
<proteinExistence type="predicted"/>
<sequence length="50" mass="6019">MYGTFKTRREAEEKARELREIFGRECPVKFVVLRPRWNGDAWAVGEETFR</sequence>
<reference evidence="1" key="1">
    <citation type="submission" date="2020-04" db="EMBL/GenBank/DDBJ databases">
        <authorList>
            <person name="Chiriac C."/>
            <person name="Salcher M."/>
            <person name="Ghai R."/>
            <person name="Kavagutti S V."/>
        </authorList>
    </citation>
    <scope>NUCLEOTIDE SEQUENCE</scope>
</reference>
<accession>A0A6J5MB80</accession>